<protein>
    <submittedName>
        <fullName evidence="2">Uncharacterized protein</fullName>
    </submittedName>
</protein>
<feature type="coiled-coil region" evidence="1">
    <location>
        <begin position="73"/>
        <end position="100"/>
    </location>
</feature>
<dbReference type="Proteomes" id="UP001445335">
    <property type="component" value="Unassembled WGS sequence"/>
</dbReference>
<gene>
    <name evidence="2" type="ORF">WJX81_005624</name>
</gene>
<dbReference type="EMBL" id="JALJOU010000021">
    <property type="protein sequence ID" value="KAK9837480.1"/>
    <property type="molecule type" value="Genomic_DNA"/>
</dbReference>
<keyword evidence="1" id="KW-0175">Coiled coil</keyword>
<sequence>MSLAGIWQASGDIKATLKALHWAKDPQGTSLHMPVDSLSCVLSQWSLAMPRKHSHRQAYAIHKQQAAAYRRQKLQSQIMLAAMERRVARLRERLDALHKLRLRSPSAESGAATTWPTQPEH</sequence>
<name>A0AAW1RTM6_9CHLO</name>
<dbReference type="AlphaFoldDB" id="A0AAW1RTM6"/>
<comment type="caution">
    <text evidence="2">The sequence shown here is derived from an EMBL/GenBank/DDBJ whole genome shotgun (WGS) entry which is preliminary data.</text>
</comment>
<evidence type="ECO:0000256" key="1">
    <source>
        <dbReference type="SAM" id="Coils"/>
    </source>
</evidence>
<evidence type="ECO:0000313" key="2">
    <source>
        <dbReference type="EMBL" id="KAK9837480.1"/>
    </source>
</evidence>
<reference evidence="2 3" key="1">
    <citation type="journal article" date="2024" name="Nat. Commun.">
        <title>Phylogenomics reveals the evolutionary origins of lichenization in chlorophyte algae.</title>
        <authorList>
            <person name="Puginier C."/>
            <person name="Libourel C."/>
            <person name="Otte J."/>
            <person name="Skaloud P."/>
            <person name="Haon M."/>
            <person name="Grisel S."/>
            <person name="Petersen M."/>
            <person name="Berrin J.G."/>
            <person name="Delaux P.M."/>
            <person name="Dal Grande F."/>
            <person name="Keller J."/>
        </authorList>
    </citation>
    <scope>NUCLEOTIDE SEQUENCE [LARGE SCALE GENOMIC DNA]</scope>
    <source>
        <strain evidence="2 3">SAG 245.80</strain>
    </source>
</reference>
<accession>A0AAW1RTM6</accession>
<evidence type="ECO:0000313" key="3">
    <source>
        <dbReference type="Proteomes" id="UP001445335"/>
    </source>
</evidence>
<keyword evidence="3" id="KW-1185">Reference proteome</keyword>
<organism evidence="2 3">
    <name type="scientific">Elliptochloris bilobata</name>
    <dbReference type="NCBI Taxonomy" id="381761"/>
    <lineage>
        <taxon>Eukaryota</taxon>
        <taxon>Viridiplantae</taxon>
        <taxon>Chlorophyta</taxon>
        <taxon>core chlorophytes</taxon>
        <taxon>Trebouxiophyceae</taxon>
        <taxon>Trebouxiophyceae incertae sedis</taxon>
        <taxon>Elliptochloris clade</taxon>
        <taxon>Elliptochloris</taxon>
    </lineage>
</organism>
<proteinExistence type="predicted"/>